<keyword evidence="4" id="KW-0862">Zinc</keyword>
<dbReference type="Pfam" id="PF00096">
    <property type="entry name" value="zf-C2H2"/>
    <property type="match status" value="2"/>
</dbReference>
<evidence type="ECO:0000256" key="3">
    <source>
        <dbReference type="ARBA" id="ARBA00022771"/>
    </source>
</evidence>
<dbReference type="GO" id="GO:0008270">
    <property type="term" value="F:zinc ion binding"/>
    <property type="evidence" value="ECO:0007669"/>
    <property type="project" value="UniProtKB-KW"/>
</dbReference>
<dbReference type="AlphaFoldDB" id="A0A8C6TXI1"/>
<dbReference type="FunFam" id="3.30.160.60:FF:000446">
    <property type="entry name" value="Zinc finger protein"/>
    <property type="match status" value="1"/>
</dbReference>
<keyword evidence="1" id="KW-0479">Metal-binding</keyword>
<keyword evidence="9" id="KW-1185">Reference proteome</keyword>
<feature type="compositionally biased region" description="Basic and acidic residues" evidence="6">
    <location>
        <begin position="73"/>
        <end position="101"/>
    </location>
</feature>
<dbReference type="Proteomes" id="UP000694523">
    <property type="component" value="Unplaced"/>
</dbReference>
<sequence>MSKRSQTLRALVTERLTAAAEEIFELVERTIAEYEEELCRSKEENQRRQGVTDAQVQTATAQKVSAPGLETARSVEVKVEPVEPEHRADTQGDGPAAKRLEMPERNFLAQRMETESDGGLDSPRADSDMSLGDNERSSRNDRGGKKLIPLKRNLRRHRRVPGGDKTFSYSLCTNGFMQRAYVRMYLQARPGETSFCCPVCARQFKLEDQLKRHMSTHTAQNGFSLTQENTARSHEETSDRPFSCSECNARFRRRVNLNRHLTVHCEK</sequence>
<dbReference type="Gene3D" id="3.30.160.60">
    <property type="entry name" value="Classic Zinc Finger"/>
    <property type="match status" value="2"/>
</dbReference>
<evidence type="ECO:0000313" key="8">
    <source>
        <dbReference type="Ensembl" id="ENSNMLP00000026406.1"/>
    </source>
</evidence>
<protein>
    <recommendedName>
        <fullName evidence="7">C2H2-type domain-containing protein</fullName>
    </recommendedName>
</protein>
<organism evidence="8 9">
    <name type="scientific">Neogobius melanostomus</name>
    <name type="common">round goby</name>
    <dbReference type="NCBI Taxonomy" id="47308"/>
    <lineage>
        <taxon>Eukaryota</taxon>
        <taxon>Metazoa</taxon>
        <taxon>Chordata</taxon>
        <taxon>Craniata</taxon>
        <taxon>Vertebrata</taxon>
        <taxon>Euteleostomi</taxon>
        <taxon>Actinopterygii</taxon>
        <taxon>Neopterygii</taxon>
        <taxon>Teleostei</taxon>
        <taxon>Neoteleostei</taxon>
        <taxon>Acanthomorphata</taxon>
        <taxon>Gobiaria</taxon>
        <taxon>Gobiiformes</taxon>
        <taxon>Gobioidei</taxon>
        <taxon>Gobiidae</taxon>
        <taxon>Benthophilinae</taxon>
        <taxon>Neogobiini</taxon>
        <taxon>Neogobius</taxon>
    </lineage>
</organism>
<keyword evidence="3 5" id="KW-0863">Zinc-finger</keyword>
<evidence type="ECO:0000256" key="4">
    <source>
        <dbReference type="ARBA" id="ARBA00022833"/>
    </source>
</evidence>
<reference evidence="8" key="2">
    <citation type="submission" date="2025-09" db="UniProtKB">
        <authorList>
            <consortium name="Ensembl"/>
        </authorList>
    </citation>
    <scope>IDENTIFICATION</scope>
</reference>
<dbReference type="InterPro" id="IPR050331">
    <property type="entry name" value="Zinc_finger"/>
</dbReference>
<dbReference type="GO" id="GO:0010468">
    <property type="term" value="P:regulation of gene expression"/>
    <property type="evidence" value="ECO:0007669"/>
    <property type="project" value="TreeGrafter"/>
</dbReference>
<dbReference type="PROSITE" id="PS50157">
    <property type="entry name" value="ZINC_FINGER_C2H2_2"/>
    <property type="match status" value="2"/>
</dbReference>
<evidence type="ECO:0000256" key="1">
    <source>
        <dbReference type="ARBA" id="ARBA00022723"/>
    </source>
</evidence>
<dbReference type="InterPro" id="IPR036236">
    <property type="entry name" value="Znf_C2H2_sf"/>
</dbReference>
<reference evidence="8" key="1">
    <citation type="submission" date="2025-08" db="UniProtKB">
        <authorList>
            <consortium name="Ensembl"/>
        </authorList>
    </citation>
    <scope>IDENTIFICATION</scope>
</reference>
<dbReference type="SUPFAM" id="SSF57667">
    <property type="entry name" value="beta-beta-alpha zinc fingers"/>
    <property type="match status" value="2"/>
</dbReference>
<feature type="compositionally biased region" description="Polar residues" evidence="6">
    <location>
        <begin position="48"/>
        <end position="63"/>
    </location>
</feature>
<evidence type="ECO:0000256" key="5">
    <source>
        <dbReference type="PROSITE-ProRule" id="PRU00042"/>
    </source>
</evidence>
<feature type="domain" description="C2H2-type" evidence="7">
    <location>
        <begin position="195"/>
        <end position="222"/>
    </location>
</feature>
<dbReference type="PANTHER" id="PTHR16515:SF58">
    <property type="entry name" value="ZINC FINGER PROTEIN 22"/>
    <property type="match status" value="1"/>
</dbReference>
<feature type="compositionally biased region" description="Polar residues" evidence="6">
    <location>
        <begin position="216"/>
        <end position="230"/>
    </location>
</feature>
<feature type="compositionally biased region" description="Basic and acidic residues" evidence="6">
    <location>
        <begin position="123"/>
        <end position="144"/>
    </location>
</feature>
<feature type="domain" description="C2H2-type" evidence="7">
    <location>
        <begin position="242"/>
        <end position="267"/>
    </location>
</feature>
<evidence type="ECO:0000256" key="6">
    <source>
        <dbReference type="SAM" id="MobiDB-lite"/>
    </source>
</evidence>
<evidence type="ECO:0000313" key="9">
    <source>
        <dbReference type="Proteomes" id="UP000694523"/>
    </source>
</evidence>
<name>A0A8C6TXI1_9GOBI</name>
<feature type="region of interest" description="Disordered" evidence="6">
    <location>
        <begin position="113"/>
        <end position="150"/>
    </location>
</feature>
<evidence type="ECO:0000256" key="2">
    <source>
        <dbReference type="ARBA" id="ARBA00022737"/>
    </source>
</evidence>
<proteinExistence type="predicted"/>
<dbReference type="SMART" id="SM00355">
    <property type="entry name" value="ZnF_C2H2"/>
    <property type="match status" value="2"/>
</dbReference>
<accession>A0A8C6TXI1</accession>
<feature type="region of interest" description="Disordered" evidence="6">
    <location>
        <begin position="216"/>
        <end position="243"/>
    </location>
</feature>
<dbReference type="InterPro" id="IPR013087">
    <property type="entry name" value="Znf_C2H2_type"/>
</dbReference>
<dbReference type="PANTHER" id="PTHR16515">
    <property type="entry name" value="PR DOMAIN ZINC FINGER PROTEIN"/>
    <property type="match status" value="1"/>
</dbReference>
<dbReference type="Ensembl" id="ENSNMLT00000029510.1">
    <property type="protein sequence ID" value="ENSNMLP00000026406.1"/>
    <property type="gene ID" value="ENSNMLG00000016843.1"/>
</dbReference>
<dbReference type="FunFam" id="3.30.160.60:FF:000100">
    <property type="entry name" value="Zinc finger 45-like"/>
    <property type="match status" value="1"/>
</dbReference>
<feature type="region of interest" description="Disordered" evidence="6">
    <location>
        <begin position="40"/>
        <end position="101"/>
    </location>
</feature>
<dbReference type="PROSITE" id="PS00028">
    <property type="entry name" value="ZINC_FINGER_C2H2_1"/>
    <property type="match status" value="2"/>
</dbReference>
<evidence type="ECO:0000259" key="7">
    <source>
        <dbReference type="PROSITE" id="PS50157"/>
    </source>
</evidence>
<keyword evidence="2" id="KW-0677">Repeat</keyword>
<dbReference type="GO" id="GO:0005634">
    <property type="term" value="C:nucleus"/>
    <property type="evidence" value="ECO:0007669"/>
    <property type="project" value="TreeGrafter"/>
</dbReference>